<dbReference type="InterPro" id="IPR004010">
    <property type="entry name" value="Double_Cache_2"/>
</dbReference>
<dbReference type="InterPro" id="IPR033480">
    <property type="entry name" value="sCache_2"/>
</dbReference>
<comment type="caution">
    <text evidence="8">The sequence shown here is derived from an EMBL/GenBank/DDBJ whole genome shotgun (WGS) entry which is preliminary data.</text>
</comment>
<evidence type="ECO:0000256" key="2">
    <source>
        <dbReference type="ARBA" id="ARBA00022475"/>
    </source>
</evidence>
<dbReference type="OrthoDB" id="8778240at2"/>
<keyword evidence="4" id="KW-1133">Transmembrane helix</keyword>
<name>A0A318JEF6_9BURK</name>
<dbReference type="RefSeq" id="WP_110253783.1">
    <property type="nucleotide sequence ID" value="NZ_QJKB01000001.1"/>
</dbReference>
<dbReference type="Pfam" id="PF08269">
    <property type="entry name" value="dCache_2"/>
    <property type="match status" value="1"/>
</dbReference>
<dbReference type="AlphaFoldDB" id="A0A318JEF6"/>
<evidence type="ECO:0000256" key="6">
    <source>
        <dbReference type="SAM" id="SignalP"/>
    </source>
</evidence>
<keyword evidence="3" id="KW-0812">Transmembrane</keyword>
<evidence type="ECO:0000313" key="9">
    <source>
        <dbReference type="Proteomes" id="UP000247792"/>
    </source>
</evidence>
<reference evidence="8 9" key="1">
    <citation type="submission" date="2018-05" db="EMBL/GenBank/DDBJ databases">
        <title>Genomic Encyclopedia of Type Strains, Phase IV (KMG-IV): sequencing the most valuable type-strain genomes for metagenomic binning, comparative biology and taxonomic classification.</title>
        <authorList>
            <person name="Goeker M."/>
        </authorList>
    </citation>
    <scope>NUCLEOTIDE SEQUENCE [LARGE SCALE GENOMIC DNA]</scope>
    <source>
        <strain evidence="8 9">DSM 19792</strain>
    </source>
</reference>
<evidence type="ECO:0000256" key="4">
    <source>
        <dbReference type="ARBA" id="ARBA00022989"/>
    </source>
</evidence>
<evidence type="ECO:0000256" key="1">
    <source>
        <dbReference type="ARBA" id="ARBA00004651"/>
    </source>
</evidence>
<keyword evidence="6" id="KW-0732">Signal</keyword>
<keyword evidence="2" id="KW-1003">Cell membrane</keyword>
<dbReference type="EMBL" id="QJKB01000001">
    <property type="protein sequence ID" value="PXX47401.1"/>
    <property type="molecule type" value="Genomic_DNA"/>
</dbReference>
<dbReference type="Gene3D" id="3.30.450.20">
    <property type="entry name" value="PAS domain"/>
    <property type="match status" value="1"/>
</dbReference>
<feature type="domain" description="Single Cache" evidence="7">
    <location>
        <begin position="21"/>
        <end position="112"/>
    </location>
</feature>
<proteinExistence type="predicted"/>
<protein>
    <submittedName>
        <fullName evidence="8">Single cache domain-containing protein</fullName>
    </submittedName>
</protein>
<dbReference type="GO" id="GO:0005886">
    <property type="term" value="C:plasma membrane"/>
    <property type="evidence" value="ECO:0007669"/>
    <property type="project" value="UniProtKB-SubCell"/>
</dbReference>
<evidence type="ECO:0000259" key="7">
    <source>
        <dbReference type="SMART" id="SM01049"/>
    </source>
</evidence>
<feature type="signal peptide" evidence="6">
    <location>
        <begin position="1"/>
        <end position="23"/>
    </location>
</feature>
<dbReference type="SMART" id="SM01049">
    <property type="entry name" value="Cache_2"/>
    <property type="match status" value="1"/>
</dbReference>
<organism evidence="8 9">
    <name type="scientific">Undibacterium pigrum</name>
    <dbReference type="NCBI Taxonomy" id="401470"/>
    <lineage>
        <taxon>Bacteria</taxon>
        <taxon>Pseudomonadati</taxon>
        <taxon>Pseudomonadota</taxon>
        <taxon>Betaproteobacteria</taxon>
        <taxon>Burkholderiales</taxon>
        <taxon>Oxalobacteraceae</taxon>
        <taxon>Undibacterium</taxon>
    </lineage>
</organism>
<keyword evidence="5" id="KW-0472">Membrane</keyword>
<evidence type="ECO:0000313" key="8">
    <source>
        <dbReference type="EMBL" id="PXX47401.1"/>
    </source>
</evidence>
<dbReference type="Proteomes" id="UP000247792">
    <property type="component" value="Unassembled WGS sequence"/>
</dbReference>
<feature type="chain" id="PRO_5016278770" evidence="6">
    <location>
        <begin position="24"/>
        <end position="161"/>
    </location>
</feature>
<sequence>MRKTCLAFALGFIVAASPLYVSATERSTEAEALALIQKAQEYIKKNGVEKSIVEFNKLDSPFNTTSDINKKGDLYLYTVDQKGYQAVHGKNPKIVGKTMLDMRDQDGVYLIKELVEKCFANGKAWVAYRWPNPISKELERKKGYVERVPGQDFCLGTGIYY</sequence>
<evidence type="ECO:0000256" key="3">
    <source>
        <dbReference type="ARBA" id="ARBA00022692"/>
    </source>
</evidence>
<evidence type="ECO:0000256" key="5">
    <source>
        <dbReference type="ARBA" id="ARBA00023136"/>
    </source>
</evidence>
<gene>
    <name evidence="8" type="ORF">DFR42_101979</name>
</gene>
<accession>A0A318JEF6</accession>
<comment type="subcellular location">
    <subcellularLocation>
        <location evidence="1">Cell membrane</location>
        <topology evidence="1">Multi-pass membrane protein</topology>
    </subcellularLocation>
</comment>
<keyword evidence="9" id="KW-1185">Reference proteome</keyword>